<dbReference type="Proteomes" id="UP000184050">
    <property type="component" value="Unassembled WGS sequence"/>
</dbReference>
<reference evidence="1 2" key="1">
    <citation type="submission" date="2016-11" db="EMBL/GenBank/DDBJ databases">
        <authorList>
            <person name="Jaros S."/>
            <person name="Januszkiewicz K."/>
            <person name="Wedrychowicz H."/>
        </authorList>
    </citation>
    <scope>NUCLEOTIDE SEQUENCE [LARGE SCALE GENOMIC DNA]</scope>
    <source>
        <strain evidence="1 2">DSM 27063</strain>
    </source>
</reference>
<evidence type="ECO:0000313" key="2">
    <source>
        <dbReference type="Proteomes" id="UP000184050"/>
    </source>
</evidence>
<organism evidence="1 2">
    <name type="scientific">Tangfeifania diversioriginum</name>
    <dbReference type="NCBI Taxonomy" id="1168035"/>
    <lineage>
        <taxon>Bacteria</taxon>
        <taxon>Pseudomonadati</taxon>
        <taxon>Bacteroidota</taxon>
        <taxon>Bacteroidia</taxon>
        <taxon>Marinilabiliales</taxon>
        <taxon>Prolixibacteraceae</taxon>
        <taxon>Tangfeifania</taxon>
    </lineage>
</organism>
<dbReference type="AlphaFoldDB" id="A0A1M6N0D9"/>
<name>A0A1M6N0D9_9BACT</name>
<keyword evidence="2" id="KW-1185">Reference proteome</keyword>
<proteinExistence type="predicted"/>
<dbReference type="OrthoDB" id="9868159at2"/>
<protein>
    <submittedName>
        <fullName evidence="1">Uncharacterized protein</fullName>
    </submittedName>
</protein>
<accession>A0A1M6N0D9</accession>
<sequence length="203" mass="24243">MKLKHRYLEQVRRNPQSVKQILQETSGGGKTMVRCWDRAIGHYHKNEDSKSALSYLNSALSNFNDNRTNNVKKDMLIEKFNNYTHEYLNLDFKNIKVNSRINIDIHHNNYLTGEIFRVDQTPENGFAITLMNRNDEIWATELRFRILQIYYSNIYKCPYDLIKVGVFNFEEELHEYTSFDEIELNQAWQEIIDISNKINKFSF</sequence>
<gene>
    <name evidence="1" type="ORF">SAMN05444280_1382</name>
</gene>
<evidence type="ECO:0000313" key="1">
    <source>
        <dbReference type="EMBL" id="SHJ89093.1"/>
    </source>
</evidence>
<dbReference type="RefSeq" id="WP_073173034.1">
    <property type="nucleotide sequence ID" value="NZ_FQZE01000038.1"/>
</dbReference>
<dbReference type="EMBL" id="FQZE01000038">
    <property type="protein sequence ID" value="SHJ89093.1"/>
    <property type="molecule type" value="Genomic_DNA"/>
</dbReference>